<dbReference type="EMBL" id="CP003345">
    <property type="protein sequence ID" value="AFM04903.1"/>
    <property type="molecule type" value="Genomic_DNA"/>
</dbReference>
<dbReference type="KEGG" id="fli:Fleli_2538"/>
<evidence type="ECO:0000259" key="1">
    <source>
        <dbReference type="Pfam" id="PF13568"/>
    </source>
</evidence>
<evidence type="ECO:0000313" key="2">
    <source>
        <dbReference type="EMBL" id="AFM04903.1"/>
    </source>
</evidence>
<proteinExistence type="predicted"/>
<dbReference type="OrthoDB" id="891525at2"/>
<dbReference type="InterPro" id="IPR025665">
    <property type="entry name" value="Beta-barrel_OMP_2"/>
</dbReference>
<feature type="domain" description="Outer membrane protein beta-barrel" evidence="1">
    <location>
        <begin position="211"/>
        <end position="325"/>
    </location>
</feature>
<name>I4ALR8_BERLS</name>
<dbReference type="STRING" id="880071.Fleli_2538"/>
<accession>I4ALR8</accession>
<dbReference type="eggNOG" id="COG0086">
    <property type="taxonomic scope" value="Bacteria"/>
</dbReference>
<dbReference type="RefSeq" id="WP_014798340.1">
    <property type="nucleotide sequence ID" value="NC_018018.1"/>
</dbReference>
<sequence length="346" mass="39876" precursor="true">MKFKQTNLQILFTLALLVGFMLSAISKSSAQSKADTVLIDFGDSSKVTVYIQNEKDAKEIRNLDWNLIMERTANYIDEAHQKNGKVEIEKTTNSTTEDSTKTAENTKTRTFIIDLNGIRIERDDDDKEDRKRFWKRTHHQIPIDFGLTNYFQDGNFGETPTGKPYELRSWGSRYFAFGTMFKTQIGGQKSPLLIQYGLEASWNNFMFTGDNYTLETSNGVEFPEYEYDLDKSKLTAAYVNLPVMIHLDFAEKNKKSLKLAFGGYAGYRVGSYTKIVYHENGDRQKDKEHSNFRLNDWRYGVRAEIGIGEDKFDSGLRLFFNYDINTLFTDNSNLPKLNAFSFGIKL</sequence>
<dbReference type="HOGENOM" id="CLU_733329_0_0_10"/>
<dbReference type="Pfam" id="PF13568">
    <property type="entry name" value="OMP_b-brl_2"/>
    <property type="match status" value="1"/>
</dbReference>
<keyword evidence="3" id="KW-1185">Reference proteome</keyword>
<dbReference type="Proteomes" id="UP000006054">
    <property type="component" value="Chromosome"/>
</dbReference>
<evidence type="ECO:0000313" key="3">
    <source>
        <dbReference type="Proteomes" id="UP000006054"/>
    </source>
</evidence>
<dbReference type="AlphaFoldDB" id="I4ALR8"/>
<organism evidence="2 3">
    <name type="scientific">Bernardetia litoralis (strain ATCC 23117 / DSM 6794 / NBRC 15988 / NCIMB 1366 / Fx l1 / Sio-4)</name>
    <name type="common">Flexibacter litoralis</name>
    <dbReference type="NCBI Taxonomy" id="880071"/>
    <lineage>
        <taxon>Bacteria</taxon>
        <taxon>Pseudomonadati</taxon>
        <taxon>Bacteroidota</taxon>
        <taxon>Cytophagia</taxon>
        <taxon>Cytophagales</taxon>
        <taxon>Bernardetiaceae</taxon>
        <taxon>Bernardetia</taxon>
    </lineage>
</organism>
<gene>
    <name evidence="2" type="ordered locus">Fleli_2538</name>
</gene>
<protein>
    <recommendedName>
        <fullName evidence="1">Outer membrane protein beta-barrel domain-containing protein</fullName>
    </recommendedName>
</protein>
<reference evidence="3" key="1">
    <citation type="submission" date="2012-06" db="EMBL/GenBank/DDBJ databases">
        <title>The complete genome of Flexibacter litoralis DSM 6794.</title>
        <authorList>
            <person name="Lucas S."/>
            <person name="Copeland A."/>
            <person name="Lapidus A."/>
            <person name="Glavina del Rio T."/>
            <person name="Dalin E."/>
            <person name="Tice H."/>
            <person name="Bruce D."/>
            <person name="Goodwin L."/>
            <person name="Pitluck S."/>
            <person name="Peters L."/>
            <person name="Ovchinnikova G."/>
            <person name="Lu M."/>
            <person name="Kyrpides N."/>
            <person name="Mavromatis K."/>
            <person name="Ivanova N."/>
            <person name="Brettin T."/>
            <person name="Detter J.C."/>
            <person name="Han C."/>
            <person name="Larimer F."/>
            <person name="Land M."/>
            <person name="Hauser L."/>
            <person name="Markowitz V."/>
            <person name="Cheng J.-F."/>
            <person name="Hugenholtz P."/>
            <person name="Woyke T."/>
            <person name="Wu D."/>
            <person name="Spring S."/>
            <person name="Lang E."/>
            <person name="Kopitz M."/>
            <person name="Brambilla E."/>
            <person name="Klenk H.-P."/>
            <person name="Eisen J.A."/>
        </authorList>
    </citation>
    <scope>NUCLEOTIDE SEQUENCE [LARGE SCALE GENOMIC DNA]</scope>
    <source>
        <strain evidence="3">ATCC 23117 / DSM 6794 / NBRC 15988 / NCIMB 1366 / Sio-4</strain>
    </source>
</reference>